<dbReference type="AlphaFoldDB" id="A0A6C0CYL8"/>
<sequence>MLTDYKYLLVLVCSDNNHICQIYKTIEEISKELKVHRTTISKKLANYSRCEIIKNHEKYNIIKI</sequence>
<reference evidence="1" key="1">
    <citation type="journal article" date="2020" name="Nature">
        <title>Giant virus diversity and host interactions through global metagenomics.</title>
        <authorList>
            <person name="Schulz F."/>
            <person name="Roux S."/>
            <person name="Paez-Espino D."/>
            <person name="Jungbluth S."/>
            <person name="Walsh D.A."/>
            <person name="Denef V.J."/>
            <person name="McMahon K.D."/>
            <person name="Konstantinidis K.T."/>
            <person name="Eloe-Fadrosh E.A."/>
            <person name="Kyrpides N.C."/>
            <person name="Woyke T."/>
        </authorList>
    </citation>
    <scope>NUCLEOTIDE SEQUENCE</scope>
    <source>
        <strain evidence="1">GVMAG-M-3300023110-24</strain>
    </source>
</reference>
<organism evidence="1">
    <name type="scientific">viral metagenome</name>
    <dbReference type="NCBI Taxonomy" id="1070528"/>
    <lineage>
        <taxon>unclassified sequences</taxon>
        <taxon>metagenomes</taxon>
        <taxon>organismal metagenomes</taxon>
    </lineage>
</organism>
<proteinExistence type="predicted"/>
<dbReference type="EMBL" id="MN739509">
    <property type="protein sequence ID" value="QHT09262.1"/>
    <property type="molecule type" value="Genomic_DNA"/>
</dbReference>
<evidence type="ECO:0000313" key="1">
    <source>
        <dbReference type="EMBL" id="QHT09262.1"/>
    </source>
</evidence>
<protein>
    <submittedName>
        <fullName evidence="1">Uncharacterized protein</fullName>
    </submittedName>
</protein>
<name>A0A6C0CYL8_9ZZZZ</name>
<accession>A0A6C0CYL8</accession>